<organism evidence="8 9">
    <name type="scientific">[Myrmecia] bisecta</name>
    <dbReference type="NCBI Taxonomy" id="41462"/>
    <lineage>
        <taxon>Eukaryota</taxon>
        <taxon>Viridiplantae</taxon>
        <taxon>Chlorophyta</taxon>
        <taxon>core chlorophytes</taxon>
        <taxon>Trebouxiophyceae</taxon>
        <taxon>Trebouxiales</taxon>
        <taxon>Trebouxiaceae</taxon>
        <taxon>Myrmecia</taxon>
    </lineage>
</organism>
<evidence type="ECO:0000256" key="3">
    <source>
        <dbReference type="ARBA" id="ARBA00022692"/>
    </source>
</evidence>
<accession>A0AAW1PPY9</accession>
<evidence type="ECO:0000313" key="8">
    <source>
        <dbReference type="EMBL" id="KAK9811885.1"/>
    </source>
</evidence>
<evidence type="ECO:0000256" key="7">
    <source>
        <dbReference type="SAM" id="MobiDB-lite"/>
    </source>
</evidence>
<comment type="subcellular location">
    <subcellularLocation>
        <location evidence="1">Membrane</location>
        <topology evidence="1">Multi-pass membrane protein</topology>
    </subcellularLocation>
</comment>
<evidence type="ECO:0000256" key="4">
    <source>
        <dbReference type="ARBA" id="ARBA00022989"/>
    </source>
</evidence>
<dbReference type="AlphaFoldDB" id="A0AAW1PPY9"/>
<keyword evidence="4" id="KW-1133">Transmembrane helix</keyword>
<sequence>MSLLSRLTSRPGGAVRNLANSLRGQRNRLSSSELHRVPQLKSSTKADTGFSETRDKAKAATLRNIWSAYNRRLATHPVPTKSLTCLVGSFLGDVLAQVLSGSTFDPSRTLKMSVFAFAWGGPSGHYWNLFLDRVIMPHRPHSMAAVVAKMAVDQLLFCPLGTCIFFSYLKLVEGRPDLIVSFIQEKLVKTLLANYALWPAAVLIGFRFVPTDLRILYGNCIGVVWGAYVSFLAHQPISGEAYPPVRVAKID</sequence>
<name>A0AAW1PPY9_9CHLO</name>
<reference evidence="8 9" key="1">
    <citation type="journal article" date="2024" name="Nat. Commun.">
        <title>Phylogenomics reveals the evolutionary origins of lichenization in chlorophyte algae.</title>
        <authorList>
            <person name="Puginier C."/>
            <person name="Libourel C."/>
            <person name="Otte J."/>
            <person name="Skaloud P."/>
            <person name="Haon M."/>
            <person name="Grisel S."/>
            <person name="Petersen M."/>
            <person name="Berrin J.G."/>
            <person name="Delaux P.M."/>
            <person name="Dal Grande F."/>
            <person name="Keller J."/>
        </authorList>
    </citation>
    <scope>NUCLEOTIDE SEQUENCE [LARGE SCALE GENOMIC DNA]</scope>
    <source>
        <strain evidence="8 9">SAG 2043</strain>
    </source>
</reference>
<feature type="region of interest" description="Disordered" evidence="7">
    <location>
        <begin position="30"/>
        <end position="52"/>
    </location>
</feature>
<evidence type="ECO:0000313" key="9">
    <source>
        <dbReference type="Proteomes" id="UP001489004"/>
    </source>
</evidence>
<keyword evidence="5" id="KW-0472">Membrane</keyword>
<dbReference type="GO" id="GO:0005737">
    <property type="term" value="C:cytoplasm"/>
    <property type="evidence" value="ECO:0007669"/>
    <property type="project" value="TreeGrafter"/>
</dbReference>
<dbReference type="PANTHER" id="PTHR11266">
    <property type="entry name" value="PEROXISOMAL MEMBRANE PROTEIN 2, PXMP2 MPV17"/>
    <property type="match status" value="1"/>
</dbReference>
<dbReference type="GO" id="GO:0016020">
    <property type="term" value="C:membrane"/>
    <property type="evidence" value="ECO:0007669"/>
    <property type="project" value="UniProtKB-SubCell"/>
</dbReference>
<evidence type="ECO:0000256" key="2">
    <source>
        <dbReference type="ARBA" id="ARBA00006824"/>
    </source>
</evidence>
<comment type="similarity">
    <text evidence="2 6">Belongs to the peroxisomal membrane protein PXMP2/4 family.</text>
</comment>
<dbReference type="Proteomes" id="UP001489004">
    <property type="component" value="Unassembled WGS sequence"/>
</dbReference>
<evidence type="ECO:0000256" key="5">
    <source>
        <dbReference type="ARBA" id="ARBA00023136"/>
    </source>
</evidence>
<dbReference type="PANTHER" id="PTHR11266:SF17">
    <property type="entry name" value="PROTEIN MPV17"/>
    <property type="match status" value="1"/>
</dbReference>
<dbReference type="EMBL" id="JALJOR010000009">
    <property type="protein sequence ID" value="KAK9811885.1"/>
    <property type="molecule type" value="Genomic_DNA"/>
</dbReference>
<protein>
    <submittedName>
        <fullName evidence="8">Uncharacterized protein</fullName>
    </submittedName>
</protein>
<gene>
    <name evidence="8" type="ORF">WJX72_011789</name>
</gene>
<keyword evidence="9" id="KW-1185">Reference proteome</keyword>
<comment type="caution">
    <text evidence="8">The sequence shown here is derived from an EMBL/GenBank/DDBJ whole genome shotgun (WGS) entry which is preliminary data.</text>
</comment>
<keyword evidence="3" id="KW-0812">Transmembrane</keyword>
<dbReference type="InterPro" id="IPR007248">
    <property type="entry name" value="Mpv17_PMP22"/>
</dbReference>
<dbReference type="Pfam" id="PF04117">
    <property type="entry name" value="Mpv17_PMP22"/>
    <property type="match status" value="1"/>
</dbReference>
<proteinExistence type="inferred from homology"/>
<evidence type="ECO:0000256" key="6">
    <source>
        <dbReference type="RuleBase" id="RU363053"/>
    </source>
</evidence>
<evidence type="ECO:0000256" key="1">
    <source>
        <dbReference type="ARBA" id="ARBA00004141"/>
    </source>
</evidence>